<evidence type="ECO:0000313" key="3">
    <source>
        <dbReference type="Proteomes" id="UP001157418"/>
    </source>
</evidence>
<gene>
    <name evidence="2" type="ORF">LVIROSA_LOCUS5466</name>
</gene>
<feature type="region of interest" description="Disordered" evidence="1">
    <location>
        <begin position="142"/>
        <end position="173"/>
    </location>
</feature>
<proteinExistence type="predicted"/>
<name>A0AAU9LW56_9ASTR</name>
<evidence type="ECO:0000256" key="1">
    <source>
        <dbReference type="SAM" id="MobiDB-lite"/>
    </source>
</evidence>
<dbReference type="EMBL" id="CAKMRJ010000113">
    <property type="protein sequence ID" value="CAH1417812.1"/>
    <property type="molecule type" value="Genomic_DNA"/>
</dbReference>
<feature type="compositionally biased region" description="Acidic residues" evidence="1">
    <location>
        <begin position="142"/>
        <end position="168"/>
    </location>
</feature>
<dbReference type="PANTHER" id="PTHR33318">
    <property type="entry name" value="ASPARTYL/GLUTAMYL-TRNA(ASN/GLN) AMIDOTRANSFERASE SUBUNIT"/>
    <property type="match status" value="1"/>
</dbReference>
<dbReference type="Proteomes" id="UP001157418">
    <property type="component" value="Unassembled WGS sequence"/>
</dbReference>
<accession>A0AAU9LW56</accession>
<organism evidence="2 3">
    <name type="scientific">Lactuca virosa</name>
    <dbReference type="NCBI Taxonomy" id="75947"/>
    <lineage>
        <taxon>Eukaryota</taxon>
        <taxon>Viridiplantae</taxon>
        <taxon>Streptophyta</taxon>
        <taxon>Embryophyta</taxon>
        <taxon>Tracheophyta</taxon>
        <taxon>Spermatophyta</taxon>
        <taxon>Magnoliopsida</taxon>
        <taxon>eudicotyledons</taxon>
        <taxon>Gunneridae</taxon>
        <taxon>Pentapetalae</taxon>
        <taxon>asterids</taxon>
        <taxon>campanulids</taxon>
        <taxon>Asterales</taxon>
        <taxon>Asteraceae</taxon>
        <taxon>Cichorioideae</taxon>
        <taxon>Cichorieae</taxon>
        <taxon>Lactucinae</taxon>
        <taxon>Lactuca</taxon>
    </lineage>
</organism>
<evidence type="ECO:0000313" key="2">
    <source>
        <dbReference type="EMBL" id="CAH1417812.1"/>
    </source>
</evidence>
<dbReference type="PANTHER" id="PTHR33318:SF26">
    <property type="match status" value="1"/>
</dbReference>
<dbReference type="InterPro" id="IPR039300">
    <property type="entry name" value="JASON"/>
</dbReference>
<reference evidence="2 3" key="1">
    <citation type="submission" date="2022-01" db="EMBL/GenBank/DDBJ databases">
        <authorList>
            <person name="Xiong W."/>
            <person name="Schranz E."/>
        </authorList>
    </citation>
    <scope>NUCLEOTIDE SEQUENCE [LARGE SCALE GENOMIC DNA]</scope>
</reference>
<sequence>MGCFIGCFGGSSRDQKRKRQRYKVILRDQKPKIENPVKADASLGQSIIESPSNLFPESREKTEVPLRLKRRKKVTFDTNVTTYEHIEVYDSTESLLENNEKSETFPKSTQNVKDDSVVSNIPNYRYGNCLESDDEFEDLDHEEYDLDGDDDDLDDDDDDDDLDDEEHYDDNNEDMKVQNRNGYVLSVLNPVENLSQWQALKSKGRPQKPLIFKEQKENLSLNTKSLKHKNLNQETSVDAKGKRVIWQNTLKLESSGYVLWVWTMEDKKMRTTKSEISEFVFRTRLNLVSKEEHCILSVGGTDD</sequence>
<dbReference type="GO" id="GO:0007142">
    <property type="term" value="P:male meiosis II"/>
    <property type="evidence" value="ECO:0007669"/>
    <property type="project" value="InterPro"/>
</dbReference>
<dbReference type="AlphaFoldDB" id="A0AAU9LW56"/>
<comment type="caution">
    <text evidence="2">The sequence shown here is derived from an EMBL/GenBank/DDBJ whole genome shotgun (WGS) entry which is preliminary data.</text>
</comment>
<protein>
    <submittedName>
        <fullName evidence="2">Uncharacterized protein</fullName>
    </submittedName>
</protein>
<keyword evidence="3" id="KW-1185">Reference proteome</keyword>